<sequence>MTVTSPSPGGLYAVDALLRSSTAAQGADPALTAARSGDDVVLRFALPGVDPDRDVQVRVLPGLVPRLLVEGERRYRHVERTGDCVHHEVRHGAFRRTFTLPAGLGPECVTTTYGALDGVLTVRLRGAARAARGAAG</sequence>
<dbReference type="OrthoDB" id="5242916at2"/>
<comment type="similarity">
    <text evidence="1 2">Belongs to the small heat shock protein (HSP20) family.</text>
</comment>
<keyword evidence="5" id="KW-1185">Reference proteome</keyword>
<dbReference type="RefSeq" id="WP_119950238.1">
    <property type="nucleotide sequence ID" value="NZ_QZEZ01000003.1"/>
</dbReference>
<evidence type="ECO:0000259" key="3">
    <source>
        <dbReference type="PROSITE" id="PS01031"/>
    </source>
</evidence>
<feature type="domain" description="SHSP" evidence="3">
    <location>
        <begin position="22"/>
        <end position="136"/>
    </location>
</feature>
<accession>A0A3A3Z071</accession>
<comment type="caution">
    <text evidence="4">The sequence shown here is derived from an EMBL/GenBank/DDBJ whole genome shotgun (WGS) entry which is preliminary data.</text>
</comment>
<proteinExistence type="inferred from homology"/>
<dbReference type="InterPro" id="IPR008978">
    <property type="entry name" value="HSP20-like_chaperone"/>
</dbReference>
<dbReference type="Gene3D" id="2.60.40.790">
    <property type="match status" value="1"/>
</dbReference>
<dbReference type="AlphaFoldDB" id="A0A3A3Z071"/>
<dbReference type="Proteomes" id="UP000265614">
    <property type="component" value="Unassembled WGS sequence"/>
</dbReference>
<evidence type="ECO:0000313" key="5">
    <source>
        <dbReference type="Proteomes" id="UP000265614"/>
    </source>
</evidence>
<evidence type="ECO:0000256" key="1">
    <source>
        <dbReference type="PROSITE-ProRule" id="PRU00285"/>
    </source>
</evidence>
<evidence type="ECO:0000256" key="2">
    <source>
        <dbReference type="RuleBase" id="RU003616"/>
    </source>
</evidence>
<evidence type="ECO:0000313" key="4">
    <source>
        <dbReference type="EMBL" id="RJK96481.1"/>
    </source>
</evidence>
<dbReference type="SUPFAM" id="SSF49764">
    <property type="entry name" value="HSP20-like chaperones"/>
    <property type="match status" value="1"/>
</dbReference>
<gene>
    <name evidence="4" type="ORF">D5H78_09735</name>
</gene>
<dbReference type="EMBL" id="QZEZ01000003">
    <property type="protein sequence ID" value="RJK96481.1"/>
    <property type="molecule type" value="Genomic_DNA"/>
</dbReference>
<protein>
    <submittedName>
        <fullName evidence="4">Hsp20/alpha crystallin family protein</fullName>
    </submittedName>
</protein>
<dbReference type="Pfam" id="PF00011">
    <property type="entry name" value="HSP20"/>
    <property type="match status" value="1"/>
</dbReference>
<name>A0A3A3Z071_9ACTN</name>
<dbReference type="InterPro" id="IPR002068">
    <property type="entry name" value="A-crystallin/Hsp20_dom"/>
</dbReference>
<dbReference type="CDD" id="cd06464">
    <property type="entry name" value="ACD_sHsps-like"/>
    <property type="match status" value="1"/>
</dbReference>
<organism evidence="4 5">
    <name type="scientific">Vallicoccus soli</name>
    <dbReference type="NCBI Taxonomy" id="2339232"/>
    <lineage>
        <taxon>Bacteria</taxon>
        <taxon>Bacillati</taxon>
        <taxon>Actinomycetota</taxon>
        <taxon>Actinomycetes</taxon>
        <taxon>Motilibacterales</taxon>
        <taxon>Vallicoccaceae</taxon>
        <taxon>Vallicoccus</taxon>
    </lineage>
</organism>
<reference evidence="4 5" key="1">
    <citation type="submission" date="2018-09" db="EMBL/GenBank/DDBJ databases">
        <title>YIM 75000 draft genome.</title>
        <authorList>
            <person name="Tang S."/>
            <person name="Feng Y."/>
        </authorList>
    </citation>
    <scope>NUCLEOTIDE SEQUENCE [LARGE SCALE GENOMIC DNA]</scope>
    <source>
        <strain evidence="4 5">YIM 75000</strain>
    </source>
</reference>
<dbReference type="PROSITE" id="PS01031">
    <property type="entry name" value="SHSP"/>
    <property type="match status" value="1"/>
</dbReference>